<dbReference type="STRING" id="1206085.SAMN05443575_1010"/>
<keyword evidence="6" id="KW-0067">ATP-binding</keyword>
<evidence type="ECO:0000256" key="6">
    <source>
        <dbReference type="ARBA" id="ARBA00022840"/>
    </source>
</evidence>
<dbReference type="GO" id="GO:0005524">
    <property type="term" value="F:ATP binding"/>
    <property type="evidence" value="ECO:0007669"/>
    <property type="project" value="UniProtKB-KW"/>
</dbReference>
<dbReference type="PROSITE" id="PS00808">
    <property type="entry name" value="ADP_GLC_PYROPHOSPH_1"/>
    <property type="match status" value="1"/>
</dbReference>
<dbReference type="AlphaFoldDB" id="A0A1M5EUN7"/>
<keyword evidence="7" id="KW-0320">Glycogen biosynthesis</keyword>
<organism evidence="11 12">
    <name type="scientific">Jatrophihabitans endophyticus</name>
    <dbReference type="NCBI Taxonomy" id="1206085"/>
    <lineage>
        <taxon>Bacteria</taxon>
        <taxon>Bacillati</taxon>
        <taxon>Actinomycetota</taxon>
        <taxon>Actinomycetes</taxon>
        <taxon>Jatrophihabitantales</taxon>
        <taxon>Jatrophihabitantaceae</taxon>
        <taxon>Jatrophihabitans</taxon>
    </lineage>
</organism>
<dbReference type="OrthoDB" id="9801810at2"/>
<dbReference type="PANTHER" id="PTHR43523:SF2">
    <property type="entry name" value="GLUCOSE-1-PHOSPHATE ADENYLYLTRANSFERASE"/>
    <property type="match status" value="1"/>
</dbReference>
<dbReference type="PANTHER" id="PTHR43523">
    <property type="entry name" value="GLUCOSE-1-PHOSPHATE ADENYLYLTRANSFERASE-RELATED"/>
    <property type="match status" value="1"/>
</dbReference>
<reference evidence="11 12" key="1">
    <citation type="submission" date="2016-11" db="EMBL/GenBank/DDBJ databases">
        <authorList>
            <person name="Jaros S."/>
            <person name="Januszkiewicz K."/>
            <person name="Wedrychowicz H."/>
        </authorList>
    </citation>
    <scope>NUCLEOTIDE SEQUENCE [LARGE SCALE GENOMIC DNA]</scope>
    <source>
        <strain evidence="11 12">DSM 45627</strain>
    </source>
</reference>
<dbReference type="InterPro" id="IPR056818">
    <property type="entry name" value="GlmU/GlgC-like_hexapep"/>
</dbReference>
<evidence type="ECO:0000256" key="7">
    <source>
        <dbReference type="ARBA" id="ARBA00023056"/>
    </source>
</evidence>
<evidence type="ECO:0000256" key="4">
    <source>
        <dbReference type="ARBA" id="ARBA00022695"/>
    </source>
</evidence>
<comment type="similarity">
    <text evidence="1">Belongs to the bacterial/plant glucose-1-phosphate adenylyltransferase family.</text>
</comment>
<evidence type="ECO:0000256" key="3">
    <source>
        <dbReference type="ARBA" id="ARBA00022679"/>
    </source>
</evidence>
<dbReference type="Pfam" id="PF24894">
    <property type="entry name" value="Hexapep_GlmU"/>
    <property type="match status" value="1"/>
</dbReference>
<protein>
    <submittedName>
        <fullName evidence="11">Glucose-1-phosphate adenylyltransferase</fullName>
    </submittedName>
</protein>
<dbReference type="InterPro" id="IPR005835">
    <property type="entry name" value="NTP_transferase_dom"/>
</dbReference>
<evidence type="ECO:0000313" key="12">
    <source>
        <dbReference type="Proteomes" id="UP000186132"/>
    </source>
</evidence>
<dbReference type="CDD" id="cd04651">
    <property type="entry name" value="LbH_G1P_AT_C"/>
    <property type="match status" value="1"/>
</dbReference>
<evidence type="ECO:0000259" key="9">
    <source>
        <dbReference type="Pfam" id="PF00483"/>
    </source>
</evidence>
<dbReference type="InterPro" id="IPR011831">
    <property type="entry name" value="ADP-Glc_PPase"/>
</dbReference>
<evidence type="ECO:0000259" key="10">
    <source>
        <dbReference type="Pfam" id="PF24894"/>
    </source>
</evidence>
<dbReference type="InterPro" id="IPR005836">
    <property type="entry name" value="ADP_Glu_pyroP_CS"/>
</dbReference>
<dbReference type="Gene3D" id="2.160.10.10">
    <property type="entry name" value="Hexapeptide repeat proteins"/>
    <property type="match status" value="1"/>
</dbReference>
<dbReference type="Gene3D" id="3.90.550.10">
    <property type="entry name" value="Spore Coat Polysaccharide Biosynthesis Protein SpsA, Chain A"/>
    <property type="match status" value="1"/>
</dbReference>
<evidence type="ECO:0000256" key="8">
    <source>
        <dbReference type="ARBA" id="ARBA00023277"/>
    </source>
</evidence>
<name>A0A1M5EUN7_9ACTN</name>
<keyword evidence="4 11" id="KW-0548">Nucleotidyltransferase</keyword>
<dbReference type="Proteomes" id="UP000186132">
    <property type="component" value="Unassembled WGS sequence"/>
</dbReference>
<dbReference type="InterPro" id="IPR011004">
    <property type="entry name" value="Trimer_LpxA-like_sf"/>
</dbReference>
<dbReference type="InterPro" id="IPR029044">
    <property type="entry name" value="Nucleotide-diphossugar_trans"/>
</dbReference>
<dbReference type="Pfam" id="PF00483">
    <property type="entry name" value="NTP_transferase"/>
    <property type="match status" value="1"/>
</dbReference>
<evidence type="ECO:0000313" key="11">
    <source>
        <dbReference type="EMBL" id="SHF82943.1"/>
    </source>
</evidence>
<dbReference type="RefSeq" id="WP_073386543.1">
    <property type="nucleotide sequence ID" value="NZ_FQVU01000001.1"/>
</dbReference>
<sequence length="401" mass="43241">MPRPDVLVLVLAGGKGSRLDLLTANRAKPAVPFAGSYRLIDFPLSNCLHSNIADVWVLQQYQPASLNDHLANGRPWDLDRTTGGLLVLPPYQGSGRGGFTQGTADGLWRNAQLIRDVEPRTVVIVSADAVYRLDYADVVRGHRESDAVMTMVTTRVDRGDASRYGVVQIEGDDEVDGARVSDYAYKPDEPKSDLVSNEVFVFEPDHVLSLLERLADEATDPDEEGLGDLGDALLPALVDEGVVRQHRHREYWRDVGTIEAYWASNMDFIAAQPPIDLDDEQWVIRTQGGHRSPAWFADSGTASGSLVGASARVAGTVTRSVLSPGVVVEEGAHVEDSVLLPGVVVRAGAHVRRSVVDDSVEIGRGAIVGGDDGIALLGDFVSVPPGERIEAGARYPAEDHD</sequence>
<gene>
    <name evidence="11" type="ORF">SAMN05443575_1010</name>
</gene>
<dbReference type="CDD" id="cd02508">
    <property type="entry name" value="ADP_Glucose_PP"/>
    <property type="match status" value="1"/>
</dbReference>
<keyword evidence="2" id="KW-0321">Glycogen metabolism</keyword>
<dbReference type="GO" id="GO:0008878">
    <property type="term" value="F:glucose-1-phosphate adenylyltransferase activity"/>
    <property type="evidence" value="ECO:0007669"/>
    <property type="project" value="InterPro"/>
</dbReference>
<evidence type="ECO:0000256" key="1">
    <source>
        <dbReference type="ARBA" id="ARBA00010443"/>
    </source>
</evidence>
<dbReference type="EMBL" id="FQVU01000001">
    <property type="protein sequence ID" value="SHF82943.1"/>
    <property type="molecule type" value="Genomic_DNA"/>
</dbReference>
<proteinExistence type="inferred from homology"/>
<evidence type="ECO:0000256" key="2">
    <source>
        <dbReference type="ARBA" id="ARBA00022600"/>
    </source>
</evidence>
<evidence type="ECO:0000256" key="5">
    <source>
        <dbReference type="ARBA" id="ARBA00022741"/>
    </source>
</evidence>
<feature type="domain" description="Glucose-1-phosphate adenylyltransferase/Bifunctional protein GlmU-like C-terminal hexapeptide" evidence="10">
    <location>
        <begin position="299"/>
        <end position="371"/>
    </location>
</feature>
<accession>A0A1M5EUN7</accession>
<feature type="domain" description="Nucleotidyl transferase" evidence="9">
    <location>
        <begin position="9"/>
        <end position="267"/>
    </location>
</feature>
<keyword evidence="12" id="KW-1185">Reference proteome</keyword>
<dbReference type="SUPFAM" id="SSF53448">
    <property type="entry name" value="Nucleotide-diphospho-sugar transferases"/>
    <property type="match status" value="1"/>
</dbReference>
<dbReference type="SUPFAM" id="SSF51161">
    <property type="entry name" value="Trimeric LpxA-like enzymes"/>
    <property type="match status" value="1"/>
</dbReference>
<keyword evidence="3 11" id="KW-0808">Transferase</keyword>
<keyword evidence="5" id="KW-0547">Nucleotide-binding</keyword>
<dbReference type="GO" id="GO:0005978">
    <property type="term" value="P:glycogen biosynthetic process"/>
    <property type="evidence" value="ECO:0007669"/>
    <property type="project" value="UniProtKB-KW"/>
</dbReference>
<keyword evidence="8" id="KW-0119">Carbohydrate metabolism</keyword>